<sequence>MTHPTNKNKLTKEETKSIENAVK</sequence>
<organism evidence="2">
    <name type="scientific">marine metagenome</name>
    <dbReference type="NCBI Taxonomy" id="408172"/>
    <lineage>
        <taxon>unclassified sequences</taxon>
        <taxon>metagenomes</taxon>
        <taxon>ecological metagenomes</taxon>
    </lineage>
</organism>
<feature type="non-terminal residue" evidence="2">
    <location>
        <position position="23"/>
    </location>
</feature>
<feature type="compositionally biased region" description="Basic and acidic residues" evidence="1">
    <location>
        <begin position="10"/>
        <end position="23"/>
    </location>
</feature>
<reference evidence="2" key="1">
    <citation type="submission" date="2018-05" db="EMBL/GenBank/DDBJ databases">
        <authorList>
            <person name="Lanie J.A."/>
            <person name="Ng W.-L."/>
            <person name="Kazmierczak K.M."/>
            <person name="Andrzejewski T.M."/>
            <person name="Davidsen T.M."/>
            <person name="Wayne K.J."/>
            <person name="Tettelin H."/>
            <person name="Glass J.I."/>
            <person name="Rusch D."/>
            <person name="Podicherti R."/>
            <person name="Tsui H.-C.T."/>
            <person name="Winkler M.E."/>
        </authorList>
    </citation>
    <scope>NUCLEOTIDE SEQUENCE</scope>
</reference>
<dbReference type="AlphaFoldDB" id="A0A382N0Q5"/>
<gene>
    <name evidence="2" type="ORF">METZ01_LOCUS307583</name>
</gene>
<name>A0A382N0Q5_9ZZZZ</name>
<proteinExistence type="predicted"/>
<evidence type="ECO:0000313" key="2">
    <source>
        <dbReference type="EMBL" id="SVC54729.1"/>
    </source>
</evidence>
<evidence type="ECO:0000256" key="1">
    <source>
        <dbReference type="SAM" id="MobiDB-lite"/>
    </source>
</evidence>
<protein>
    <submittedName>
        <fullName evidence="2">Uncharacterized protein</fullName>
    </submittedName>
</protein>
<feature type="region of interest" description="Disordered" evidence="1">
    <location>
        <begin position="1"/>
        <end position="23"/>
    </location>
</feature>
<dbReference type="EMBL" id="UINC01097209">
    <property type="protein sequence ID" value="SVC54729.1"/>
    <property type="molecule type" value="Genomic_DNA"/>
</dbReference>
<accession>A0A382N0Q5</accession>